<keyword evidence="5" id="KW-1185">Reference proteome</keyword>
<feature type="compositionally biased region" description="Low complexity" evidence="1">
    <location>
        <begin position="414"/>
        <end position="446"/>
    </location>
</feature>
<accession>A0A371CU64</accession>
<evidence type="ECO:0000256" key="1">
    <source>
        <dbReference type="SAM" id="MobiDB-lite"/>
    </source>
</evidence>
<proteinExistence type="predicted"/>
<dbReference type="AlphaFoldDB" id="A0A371CU64"/>
<feature type="compositionally biased region" description="Low complexity" evidence="1">
    <location>
        <begin position="546"/>
        <end position="563"/>
    </location>
</feature>
<evidence type="ECO:0000256" key="3">
    <source>
        <dbReference type="SAM" id="SignalP"/>
    </source>
</evidence>
<keyword evidence="2" id="KW-1133">Transmembrane helix</keyword>
<evidence type="ECO:0000313" key="5">
    <source>
        <dbReference type="Proteomes" id="UP000256964"/>
    </source>
</evidence>
<feature type="transmembrane region" description="Helical" evidence="2">
    <location>
        <begin position="248"/>
        <end position="273"/>
    </location>
</feature>
<evidence type="ECO:0000256" key="2">
    <source>
        <dbReference type="SAM" id="Phobius"/>
    </source>
</evidence>
<gene>
    <name evidence="4" type="ORF">OH76DRAFT_1175357</name>
</gene>
<feature type="region of interest" description="Disordered" evidence="1">
    <location>
        <begin position="396"/>
        <end position="466"/>
    </location>
</feature>
<evidence type="ECO:0000313" key="4">
    <source>
        <dbReference type="EMBL" id="RDX43796.1"/>
    </source>
</evidence>
<reference evidence="4 5" key="1">
    <citation type="journal article" date="2018" name="Biotechnol. Biofuels">
        <title>Integrative visual omics of the white-rot fungus Polyporus brumalis exposes the biotechnological potential of its oxidative enzymes for delignifying raw plant biomass.</title>
        <authorList>
            <person name="Miyauchi S."/>
            <person name="Rancon A."/>
            <person name="Drula E."/>
            <person name="Hage H."/>
            <person name="Chaduli D."/>
            <person name="Favel A."/>
            <person name="Grisel S."/>
            <person name="Henrissat B."/>
            <person name="Herpoel-Gimbert I."/>
            <person name="Ruiz-Duenas F.J."/>
            <person name="Chevret D."/>
            <person name="Hainaut M."/>
            <person name="Lin J."/>
            <person name="Wang M."/>
            <person name="Pangilinan J."/>
            <person name="Lipzen A."/>
            <person name="Lesage-Meessen L."/>
            <person name="Navarro D."/>
            <person name="Riley R."/>
            <person name="Grigoriev I.V."/>
            <person name="Zhou S."/>
            <person name="Raouche S."/>
            <person name="Rosso M.N."/>
        </authorList>
    </citation>
    <scope>NUCLEOTIDE SEQUENCE [LARGE SCALE GENOMIC DNA]</scope>
    <source>
        <strain evidence="4 5">BRFM 1820</strain>
    </source>
</reference>
<feature type="compositionally biased region" description="Low complexity" evidence="1">
    <location>
        <begin position="26"/>
        <end position="35"/>
    </location>
</feature>
<name>A0A371CU64_9APHY</name>
<dbReference type="EMBL" id="KZ857459">
    <property type="protein sequence ID" value="RDX43796.1"/>
    <property type="molecule type" value="Genomic_DNA"/>
</dbReference>
<evidence type="ECO:0008006" key="6">
    <source>
        <dbReference type="Google" id="ProtNLM"/>
    </source>
</evidence>
<feature type="region of interest" description="Disordered" evidence="1">
    <location>
        <begin position="26"/>
        <end position="57"/>
    </location>
</feature>
<feature type="region of interest" description="Disordered" evidence="1">
    <location>
        <begin position="220"/>
        <end position="239"/>
    </location>
</feature>
<keyword evidence="2" id="KW-0812">Transmembrane</keyword>
<keyword evidence="3" id="KW-0732">Signal</keyword>
<organism evidence="4 5">
    <name type="scientific">Lentinus brumalis</name>
    <dbReference type="NCBI Taxonomy" id="2498619"/>
    <lineage>
        <taxon>Eukaryota</taxon>
        <taxon>Fungi</taxon>
        <taxon>Dikarya</taxon>
        <taxon>Basidiomycota</taxon>
        <taxon>Agaricomycotina</taxon>
        <taxon>Agaricomycetes</taxon>
        <taxon>Polyporales</taxon>
        <taxon>Polyporaceae</taxon>
        <taxon>Lentinus</taxon>
    </lineage>
</organism>
<feature type="compositionally biased region" description="Low complexity" evidence="1">
    <location>
        <begin position="499"/>
        <end position="514"/>
    </location>
</feature>
<feature type="region of interest" description="Disordered" evidence="1">
    <location>
        <begin position="490"/>
        <end position="514"/>
    </location>
</feature>
<feature type="signal peptide" evidence="3">
    <location>
        <begin position="1"/>
        <end position="23"/>
    </location>
</feature>
<dbReference type="OrthoDB" id="2758596at2759"/>
<protein>
    <recommendedName>
        <fullName evidence="6">REJ domain-containing protein</fullName>
    </recommendedName>
</protein>
<feature type="region of interest" description="Disordered" evidence="1">
    <location>
        <begin position="143"/>
        <end position="185"/>
    </location>
</feature>
<keyword evidence="2" id="KW-0472">Membrane</keyword>
<dbReference type="Proteomes" id="UP000256964">
    <property type="component" value="Unassembled WGS sequence"/>
</dbReference>
<sequence length="646" mass="65059">MLHNQSILGFSLLVLSCASPSLGDAVSAAPSSVDPMSPPSSPTLGTNPGHAFQDINPPRVLPSSPSAAGLPTMVMSNPTSVAGTAAFNPAITPSPLAAEVSPASTATLLNGSSHRSSKQRAKVHSSIAAHFSSQLQLQLQAQTLAQTSHTSEMPEPTASPQIQLDQSSAITSSSASAPSSSSSDLQVSTSASSVESSATLAISSHPFSASAFSATASRAVPTSHDLDDPNPDVHSQSSEASLRARKTAVLAALLILGTLGALGGGILCFRCGVFPCCHNVRRRRGPTSAERTAEEGFRGVVKLAPGALSEKSGGSLAPGKPSVANGSVVHPVFPRNLHAHTLSCSTCPPDSLNGVRGGVSGTGMGSAADIHVYSTNEESAFEDVTHILSSGVFSDKAMSSEGSSTSTNLRSPRDSGTSRATRASSASGSDAARLSTATTVSASASVHTRMSRASGGAASLTAESYTTCESRYSTPSIDRDAHDGPAAIAEDSEEDEYYSPASPQSSSASSASTASGGSVSVLLMTPEQNDYAGLADAALSRVRVAGPGPERAASPAGSGSGSDMDIDGDGDCDGSDWDVAHAYGAPPAIPLPPTPASRPDARMAKGMYAGRKPVKGRPQTGVGLAVGKGRGGAVALGGRKVMFMHG</sequence>
<feature type="compositionally biased region" description="Polar residues" evidence="1">
    <location>
        <begin position="400"/>
        <end position="410"/>
    </location>
</feature>
<feature type="compositionally biased region" description="Low complexity" evidence="1">
    <location>
        <begin position="164"/>
        <end position="185"/>
    </location>
</feature>
<feature type="region of interest" description="Disordered" evidence="1">
    <location>
        <begin position="546"/>
        <end position="571"/>
    </location>
</feature>
<feature type="chain" id="PRO_5016778070" description="REJ domain-containing protein" evidence="3">
    <location>
        <begin position="24"/>
        <end position="646"/>
    </location>
</feature>